<dbReference type="RefSeq" id="WP_051277738.1">
    <property type="nucleotide sequence ID" value="NZ_JAAFNJ010000001.1"/>
</dbReference>
<dbReference type="KEGG" id="dco:SAMEA4475696_1370"/>
<feature type="chain" id="PRO_5011301877" evidence="7">
    <location>
        <begin position="45"/>
        <end position="204"/>
    </location>
</feature>
<keyword evidence="3 7" id="KW-0732">Signal</keyword>
<dbReference type="GO" id="GO:0030313">
    <property type="term" value="C:cell envelope"/>
    <property type="evidence" value="ECO:0007669"/>
    <property type="project" value="UniProtKB-SubCell"/>
</dbReference>
<reference evidence="9 10" key="1">
    <citation type="submission" date="2017-06" db="EMBL/GenBank/DDBJ databases">
        <authorList>
            <consortium name="Pathogen Informatics"/>
        </authorList>
    </citation>
    <scope>NUCLEOTIDE SEQUENCE [LARGE SCALE GENOMIC DNA]</scope>
    <source>
        <strain evidence="9 10">NCTC13039</strain>
    </source>
</reference>
<evidence type="ECO:0000256" key="4">
    <source>
        <dbReference type="ARBA" id="ARBA00023008"/>
    </source>
</evidence>
<evidence type="ECO:0000256" key="1">
    <source>
        <dbReference type="ARBA" id="ARBA00004196"/>
    </source>
</evidence>
<dbReference type="InterPro" id="IPR032694">
    <property type="entry name" value="CopC/D"/>
</dbReference>
<evidence type="ECO:0000256" key="2">
    <source>
        <dbReference type="ARBA" id="ARBA00022723"/>
    </source>
</evidence>
<dbReference type="EMBL" id="LT906453">
    <property type="protein sequence ID" value="SNV21882.1"/>
    <property type="molecule type" value="Genomic_DNA"/>
</dbReference>
<evidence type="ECO:0000313" key="10">
    <source>
        <dbReference type="Proteomes" id="UP000242637"/>
    </source>
</evidence>
<evidence type="ECO:0000256" key="5">
    <source>
        <dbReference type="SAM" id="MobiDB-lite"/>
    </source>
</evidence>
<dbReference type="GO" id="GO:0005886">
    <property type="term" value="C:plasma membrane"/>
    <property type="evidence" value="ECO:0007669"/>
    <property type="project" value="TreeGrafter"/>
</dbReference>
<evidence type="ECO:0000256" key="3">
    <source>
        <dbReference type="ARBA" id="ARBA00022729"/>
    </source>
</evidence>
<keyword evidence="6" id="KW-0812">Transmembrane</keyword>
<dbReference type="GO" id="GO:0006825">
    <property type="term" value="P:copper ion transport"/>
    <property type="evidence" value="ECO:0007669"/>
    <property type="project" value="InterPro"/>
</dbReference>
<protein>
    <submittedName>
        <fullName evidence="9">Copper resistance protein CopC</fullName>
    </submittedName>
</protein>
<evidence type="ECO:0000256" key="6">
    <source>
        <dbReference type="SAM" id="Phobius"/>
    </source>
</evidence>
<keyword evidence="2" id="KW-0479">Metal-binding</keyword>
<dbReference type="GO" id="GO:0042597">
    <property type="term" value="C:periplasmic space"/>
    <property type="evidence" value="ECO:0007669"/>
    <property type="project" value="InterPro"/>
</dbReference>
<dbReference type="GO" id="GO:0005507">
    <property type="term" value="F:copper ion binding"/>
    <property type="evidence" value="ECO:0007669"/>
    <property type="project" value="InterPro"/>
</dbReference>
<dbReference type="PANTHER" id="PTHR34820">
    <property type="entry name" value="INNER MEMBRANE PROTEIN YEBZ"/>
    <property type="match status" value="1"/>
</dbReference>
<accession>A0A239VIF2</accession>
<dbReference type="InterPro" id="IPR014755">
    <property type="entry name" value="Cu-Rt/internalin_Ig-like"/>
</dbReference>
<evidence type="ECO:0000256" key="7">
    <source>
        <dbReference type="SAM" id="SignalP"/>
    </source>
</evidence>
<dbReference type="Proteomes" id="UP000242637">
    <property type="component" value="Chromosome 1"/>
</dbReference>
<keyword evidence="6" id="KW-1133">Transmembrane helix</keyword>
<dbReference type="PANTHER" id="PTHR34820:SF4">
    <property type="entry name" value="INNER MEMBRANE PROTEIN YEBZ"/>
    <property type="match status" value="1"/>
</dbReference>
<dbReference type="GO" id="GO:0046688">
    <property type="term" value="P:response to copper ion"/>
    <property type="evidence" value="ECO:0007669"/>
    <property type="project" value="InterPro"/>
</dbReference>
<organism evidence="9 10">
    <name type="scientific">Dermatophilus congolensis</name>
    <dbReference type="NCBI Taxonomy" id="1863"/>
    <lineage>
        <taxon>Bacteria</taxon>
        <taxon>Bacillati</taxon>
        <taxon>Actinomycetota</taxon>
        <taxon>Actinomycetes</taxon>
        <taxon>Micrococcales</taxon>
        <taxon>Dermatophilaceae</taxon>
        <taxon>Dermatophilus</taxon>
    </lineage>
</organism>
<evidence type="ECO:0000313" key="9">
    <source>
        <dbReference type="EMBL" id="SNV21882.1"/>
    </source>
</evidence>
<feature type="region of interest" description="Disordered" evidence="5">
    <location>
        <begin position="139"/>
        <end position="176"/>
    </location>
</feature>
<sequence length="204" mass="21087">MSRPATHPHLNYPVKKIPTPPLRRSLTTAAASLLCFLMASPAWAHSQLVDSNPENGARLEAMPSSVTFTFNEEINSQFSQIVLVGNDGKPHPATDIQTKGEKVTAAIPQGLTGPSVKAKYRIVSADGHPVGGEVTFTVPATTPTPSAPAPAASSSAASPAPAPTDTSTPENASESSKPWLIGAAAAAALLIGGAILLARRKRKQ</sequence>
<feature type="compositionally biased region" description="Low complexity" evidence="5">
    <location>
        <begin position="139"/>
        <end position="169"/>
    </location>
</feature>
<dbReference type="InterPro" id="IPR007348">
    <property type="entry name" value="CopC_dom"/>
</dbReference>
<keyword evidence="10" id="KW-1185">Reference proteome</keyword>
<keyword evidence="4" id="KW-0186">Copper</keyword>
<dbReference type="Gene3D" id="2.60.40.1220">
    <property type="match status" value="1"/>
</dbReference>
<dbReference type="SUPFAM" id="SSF81296">
    <property type="entry name" value="E set domains"/>
    <property type="match status" value="1"/>
</dbReference>
<gene>
    <name evidence="9" type="primary">yobA</name>
    <name evidence="9" type="ORF">SAMEA4475696_01370</name>
</gene>
<dbReference type="NCBIfam" id="TIGR01167">
    <property type="entry name" value="LPXTG_anchor"/>
    <property type="match status" value="1"/>
</dbReference>
<dbReference type="InterPro" id="IPR014756">
    <property type="entry name" value="Ig_E-set"/>
</dbReference>
<dbReference type="AlphaFoldDB" id="A0A239VIF2"/>
<comment type="subcellular location">
    <subcellularLocation>
        <location evidence="1">Cell envelope</location>
    </subcellularLocation>
</comment>
<evidence type="ECO:0000259" key="8">
    <source>
        <dbReference type="Pfam" id="PF04234"/>
    </source>
</evidence>
<feature type="domain" description="CopC" evidence="8">
    <location>
        <begin position="45"/>
        <end position="138"/>
    </location>
</feature>
<dbReference type="STRING" id="1121387.GCA_000429885_01939"/>
<keyword evidence="6" id="KW-0472">Membrane</keyword>
<dbReference type="Pfam" id="PF04234">
    <property type="entry name" value="CopC"/>
    <property type="match status" value="1"/>
</dbReference>
<proteinExistence type="predicted"/>
<name>A0A239VIF2_9MICO</name>
<feature type="transmembrane region" description="Helical" evidence="6">
    <location>
        <begin position="179"/>
        <end position="198"/>
    </location>
</feature>
<feature type="signal peptide" evidence="7">
    <location>
        <begin position="1"/>
        <end position="44"/>
    </location>
</feature>